<dbReference type="PANTHER" id="PTHR11848">
    <property type="entry name" value="TGF-BETA FAMILY"/>
    <property type="match status" value="1"/>
</dbReference>
<keyword evidence="5" id="KW-0732">Signal</keyword>
<feature type="region of interest" description="Disordered" evidence="10">
    <location>
        <begin position="268"/>
        <end position="287"/>
    </location>
</feature>
<dbReference type="PANTHER" id="PTHR11848:SF310">
    <property type="entry name" value="PROTEIN 60A-RELATED"/>
    <property type="match status" value="1"/>
</dbReference>
<name>A0AAV6VR18_9ARAC</name>
<dbReference type="InterPro" id="IPR001839">
    <property type="entry name" value="TGF-b_C"/>
</dbReference>
<dbReference type="CDD" id="cd13761">
    <property type="entry name" value="TGF_beta_BMP5_like"/>
    <property type="match status" value="1"/>
</dbReference>
<dbReference type="SMART" id="SM00204">
    <property type="entry name" value="TGFB"/>
    <property type="match status" value="1"/>
</dbReference>
<organism evidence="12 13">
    <name type="scientific">Oedothorax gibbosus</name>
    <dbReference type="NCBI Taxonomy" id="931172"/>
    <lineage>
        <taxon>Eukaryota</taxon>
        <taxon>Metazoa</taxon>
        <taxon>Ecdysozoa</taxon>
        <taxon>Arthropoda</taxon>
        <taxon>Chelicerata</taxon>
        <taxon>Arachnida</taxon>
        <taxon>Araneae</taxon>
        <taxon>Araneomorphae</taxon>
        <taxon>Entelegynae</taxon>
        <taxon>Araneoidea</taxon>
        <taxon>Linyphiidae</taxon>
        <taxon>Erigoninae</taxon>
        <taxon>Oedothorax</taxon>
    </lineage>
</organism>
<comment type="similarity">
    <text evidence="2 9">Belongs to the TGF-beta family.</text>
</comment>
<dbReference type="EMBL" id="JAFNEN010000031">
    <property type="protein sequence ID" value="KAG8199084.1"/>
    <property type="molecule type" value="Genomic_DNA"/>
</dbReference>
<evidence type="ECO:0000256" key="7">
    <source>
        <dbReference type="ARBA" id="ARBA00023157"/>
    </source>
</evidence>
<feature type="compositionally biased region" description="Basic and acidic residues" evidence="10">
    <location>
        <begin position="277"/>
        <end position="287"/>
    </location>
</feature>
<dbReference type="Gene3D" id="2.60.120.970">
    <property type="match status" value="1"/>
</dbReference>
<dbReference type="Proteomes" id="UP000827092">
    <property type="component" value="Unassembled WGS sequence"/>
</dbReference>
<evidence type="ECO:0000256" key="9">
    <source>
        <dbReference type="RuleBase" id="RU000354"/>
    </source>
</evidence>
<keyword evidence="3" id="KW-0202">Cytokine</keyword>
<dbReference type="AlphaFoldDB" id="A0AAV6VR18"/>
<dbReference type="PRINTS" id="PR00669">
    <property type="entry name" value="INHIBINA"/>
</dbReference>
<comment type="caution">
    <text evidence="12">The sequence shown here is derived from an EMBL/GenBank/DDBJ whole genome shotgun (WGS) entry which is preliminary data.</text>
</comment>
<dbReference type="FunFam" id="2.10.90.10:FF:000003">
    <property type="entry name" value="Bone morphogenetic protein 5"/>
    <property type="match status" value="1"/>
</dbReference>
<sequence>MIVGSLFFHEVFTLSGGFYADNGREQSILYKPLARKEKHHLQQEILHLLGLEHRPKPRHHDIHGSAPLYLLDLYNSLEDPSKIEDLKPGNASKSASKKRGTLSESDYIVSFVNKHEKLHRFPHLRHEKDRRFWFDVSEVPLEEDMVSAELRIFRNFSKRISNRGGKYILSLYSVNEDHDAPNSNSLDLVDEMVITNHVNGWMVLNVTGPVSNWIAFPKKNLGLYIKIRSHDSSHFLDPHEIGISSSRGAEEYQPFMVAYFKTPSRSRVRTTRAAKKRPQESYYDHDSYNPYSDYNSRDRYHSRRNCQRWTLYVSFRDLGWEDWIIAPDGYGAFYCQGECSFPLNAHMNATNHAIVQTLVHLMDPKKVPKPCCAPTQLSAITVLYFDDNSNVILKKYKNMVVKSCGCH</sequence>
<dbReference type="InterPro" id="IPR015615">
    <property type="entry name" value="TGF-beta-rel"/>
</dbReference>
<evidence type="ECO:0000256" key="4">
    <source>
        <dbReference type="ARBA" id="ARBA00022525"/>
    </source>
</evidence>
<gene>
    <name evidence="12" type="ORF">JTE90_016221</name>
</gene>
<evidence type="ECO:0000259" key="11">
    <source>
        <dbReference type="PROSITE" id="PS51362"/>
    </source>
</evidence>
<keyword evidence="8" id="KW-0325">Glycoprotein</keyword>
<evidence type="ECO:0000313" key="13">
    <source>
        <dbReference type="Proteomes" id="UP000827092"/>
    </source>
</evidence>
<protein>
    <recommendedName>
        <fullName evidence="11">TGF-beta family profile domain-containing protein</fullName>
    </recommendedName>
</protein>
<evidence type="ECO:0000256" key="5">
    <source>
        <dbReference type="ARBA" id="ARBA00022729"/>
    </source>
</evidence>
<dbReference type="PROSITE" id="PS51362">
    <property type="entry name" value="TGF_BETA_2"/>
    <property type="match status" value="1"/>
</dbReference>
<keyword evidence="6 9" id="KW-0339">Growth factor</keyword>
<dbReference type="GO" id="GO:0005125">
    <property type="term" value="F:cytokine activity"/>
    <property type="evidence" value="ECO:0007669"/>
    <property type="project" value="UniProtKB-KW"/>
</dbReference>
<dbReference type="Pfam" id="PF00688">
    <property type="entry name" value="TGFb_propeptide"/>
    <property type="match status" value="1"/>
</dbReference>
<dbReference type="PROSITE" id="PS00250">
    <property type="entry name" value="TGF_BETA_1"/>
    <property type="match status" value="1"/>
</dbReference>
<dbReference type="Gene3D" id="2.10.90.10">
    <property type="entry name" value="Cystine-knot cytokines"/>
    <property type="match status" value="1"/>
</dbReference>
<evidence type="ECO:0000256" key="1">
    <source>
        <dbReference type="ARBA" id="ARBA00004613"/>
    </source>
</evidence>
<evidence type="ECO:0000256" key="8">
    <source>
        <dbReference type="ARBA" id="ARBA00023180"/>
    </source>
</evidence>
<comment type="subcellular location">
    <subcellularLocation>
        <location evidence="1">Secreted</location>
    </subcellularLocation>
</comment>
<dbReference type="InterPro" id="IPR029034">
    <property type="entry name" value="Cystine-knot_cytokine"/>
</dbReference>
<accession>A0AAV6VR18</accession>
<evidence type="ECO:0000256" key="3">
    <source>
        <dbReference type="ARBA" id="ARBA00022514"/>
    </source>
</evidence>
<keyword evidence="13" id="KW-1185">Reference proteome</keyword>
<proteinExistence type="inferred from homology"/>
<evidence type="ECO:0000313" key="12">
    <source>
        <dbReference type="EMBL" id="KAG8199084.1"/>
    </source>
</evidence>
<dbReference type="GO" id="GO:0032502">
    <property type="term" value="P:developmental process"/>
    <property type="evidence" value="ECO:0007669"/>
    <property type="project" value="UniProtKB-ARBA"/>
</dbReference>
<dbReference type="GO" id="GO:0008083">
    <property type="term" value="F:growth factor activity"/>
    <property type="evidence" value="ECO:0007669"/>
    <property type="project" value="UniProtKB-KW"/>
</dbReference>
<reference evidence="12 13" key="1">
    <citation type="journal article" date="2022" name="Nat. Ecol. Evol.">
        <title>A masculinizing supergene underlies an exaggerated male reproductive morph in a spider.</title>
        <authorList>
            <person name="Hendrickx F."/>
            <person name="De Corte Z."/>
            <person name="Sonet G."/>
            <person name="Van Belleghem S.M."/>
            <person name="Kostlbacher S."/>
            <person name="Vangestel C."/>
        </authorList>
    </citation>
    <scope>NUCLEOTIDE SEQUENCE [LARGE SCALE GENOMIC DNA]</scope>
    <source>
        <strain evidence="12">W744_W776</strain>
    </source>
</reference>
<evidence type="ECO:0000256" key="10">
    <source>
        <dbReference type="SAM" id="MobiDB-lite"/>
    </source>
</evidence>
<keyword evidence="7" id="KW-1015">Disulfide bond</keyword>
<dbReference type="GO" id="GO:0005615">
    <property type="term" value="C:extracellular space"/>
    <property type="evidence" value="ECO:0007669"/>
    <property type="project" value="UniProtKB-KW"/>
</dbReference>
<dbReference type="SUPFAM" id="SSF57501">
    <property type="entry name" value="Cystine-knot cytokines"/>
    <property type="match status" value="1"/>
</dbReference>
<feature type="domain" description="TGF-beta family profile" evidence="11">
    <location>
        <begin position="269"/>
        <end position="407"/>
    </location>
</feature>
<evidence type="ECO:0000256" key="6">
    <source>
        <dbReference type="ARBA" id="ARBA00023030"/>
    </source>
</evidence>
<keyword evidence="4" id="KW-0964">Secreted</keyword>
<dbReference type="InterPro" id="IPR017948">
    <property type="entry name" value="TGFb_CS"/>
</dbReference>
<dbReference type="InterPro" id="IPR001111">
    <property type="entry name" value="TGF-b_propeptide"/>
</dbReference>
<evidence type="ECO:0000256" key="2">
    <source>
        <dbReference type="ARBA" id="ARBA00006656"/>
    </source>
</evidence>
<dbReference type="Pfam" id="PF00019">
    <property type="entry name" value="TGF_beta"/>
    <property type="match status" value="1"/>
</dbReference>